<accession>A0A139GTK3</accession>
<proteinExistence type="predicted"/>
<keyword evidence="1" id="KW-1133">Transmembrane helix</keyword>
<dbReference type="SUPFAM" id="SSF51735">
    <property type="entry name" value="NAD(P)-binding Rossmann-fold domains"/>
    <property type="match status" value="1"/>
</dbReference>
<dbReference type="Pfam" id="PF00106">
    <property type="entry name" value="adh_short"/>
    <property type="match status" value="1"/>
</dbReference>
<dbReference type="OrthoDB" id="542013at2759"/>
<feature type="transmembrane region" description="Helical" evidence="1">
    <location>
        <begin position="7"/>
        <end position="27"/>
    </location>
</feature>
<sequence>MASLAQTIAWLRDGILGVLFCFIGPFLPKLEPQGKDLAGKTAIVTGAISGVGYGLALQLAEMGATVYLACRNKNKAEQAKKDMMSTIWYKNRRAGFGPWSPRSLAAFSERK</sequence>
<keyword evidence="3" id="KW-1185">Reference proteome</keyword>
<dbReference type="STRING" id="113226.A0A139GTK3"/>
<evidence type="ECO:0008006" key="4">
    <source>
        <dbReference type="Google" id="ProtNLM"/>
    </source>
</evidence>
<keyword evidence="1" id="KW-0812">Transmembrane</keyword>
<dbReference type="PANTHER" id="PTHR44656">
    <property type="entry name" value="DEHYDROGENASE/REDUCTASE SDR FAMILY MEMBER 12"/>
    <property type="match status" value="1"/>
</dbReference>
<dbReference type="Proteomes" id="UP000073492">
    <property type="component" value="Unassembled WGS sequence"/>
</dbReference>
<feature type="transmembrane region" description="Helical" evidence="1">
    <location>
        <begin position="47"/>
        <end position="70"/>
    </location>
</feature>
<name>A0A139GTK3_9PEZI</name>
<dbReference type="InterPro" id="IPR052992">
    <property type="entry name" value="SDR_member_12"/>
</dbReference>
<evidence type="ECO:0000313" key="3">
    <source>
        <dbReference type="Proteomes" id="UP000073492"/>
    </source>
</evidence>
<reference evidence="2 3" key="1">
    <citation type="submission" date="2015-07" db="EMBL/GenBank/DDBJ databases">
        <title>Comparative genomics of the Sigatoka disease complex on banana suggests a link between parallel evolutionary changes in Pseudocercospora fijiensis and Pseudocercospora eumusae and increased virulence on the banana host.</title>
        <authorList>
            <person name="Chang T.-C."/>
            <person name="Salvucci A."/>
            <person name="Crous P.W."/>
            <person name="Stergiopoulos I."/>
        </authorList>
    </citation>
    <scope>NUCLEOTIDE SEQUENCE [LARGE SCALE GENOMIC DNA]</scope>
    <source>
        <strain evidence="2 3">CBS 116634</strain>
    </source>
</reference>
<keyword evidence="1" id="KW-0472">Membrane</keyword>
<dbReference type="InterPro" id="IPR036291">
    <property type="entry name" value="NAD(P)-bd_dom_sf"/>
</dbReference>
<organism evidence="2 3">
    <name type="scientific">Pseudocercospora musae</name>
    <dbReference type="NCBI Taxonomy" id="113226"/>
    <lineage>
        <taxon>Eukaryota</taxon>
        <taxon>Fungi</taxon>
        <taxon>Dikarya</taxon>
        <taxon>Ascomycota</taxon>
        <taxon>Pezizomycotina</taxon>
        <taxon>Dothideomycetes</taxon>
        <taxon>Dothideomycetidae</taxon>
        <taxon>Mycosphaerellales</taxon>
        <taxon>Mycosphaerellaceae</taxon>
        <taxon>Pseudocercospora</taxon>
    </lineage>
</organism>
<dbReference type="AlphaFoldDB" id="A0A139GTK3"/>
<protein>
    <recommendedName>
        <fullName evidence="4">Ketoreductase (KR) domain-containing protein</fullName>
    </recommendedName>
</protein>
<evidence type="ECO:0000313" key="2">
    <source>
        <dbReference type="EMBL" id="KXS93515.1"/>
    </source>
</evidence>
<evidence type="ECO:0000256" key="1">
    <source>
        <dbReference type="SAM" id="Phobius"/>
    </source>
</evidence>
<dbReference type="PANTHER" id="PTHR44656:SF7">
    <property type="entry name" value="DEHYDROGENASE_REDUCTASE SDR FAMILY MEMBER 12"/>
    <property type="match status" value="1"/>
</dbReference>
<gene>
    <name evidence="2" type="ORF">AC579_6418</name>
</gene>
<dbReference type="InterPro" id="IPR002347">
    <property type="entry name" value="SDR_fam"/>
</dbReference>
<dbReference type="Gene3D" id="3.40.50.720">
    <property type="entry name" value="NAD(P)-binding Rossmann-like Domain"/>
    <property type="match status" value="1"/>
</dbReference>
<dbReference type="EMBL" id="LFZO01001191">
    <property type="protein sequence ID" value="KXS93515.1"/>
    <property type="molecule type" value="Genomic_DNA"/>
</dbReference>
<comment type="caution">
    <text evidence="2">The sequence shown here is derived from an EMBL/GenBank/DDBJ whole genome shotgun (WGS) entry which is preliminary data.</text>
</comment>